<dbReference type="GeneID" id="92938058"/>
<keyword evidence="1" id="KW-0472">Membrane</keyword>
<dbReference type="Proteomes" id="UP000223854">
    <property type="component" value="Unassembled WGS sequence"/>
</dbReference>
<keyword evidence="6" id="KW-1185">Reference proteome</keyword>
<dbReference type="Proteomes" id="UP000033052">
    <property type="component" value="Chromosome"/>
</dbReference>
<dbReference type="EMBL" id="CP009225">
    <property type="protein sequence ID" value="AKC62056.1"/>
    <property type="molecule type" value="Genomic_DNA"/>
</dbReference>
<protein>
    <submittedName>
        <fullName evidence="3">DUF3021 domain-containing protein</fullName>
    </submittedName>
</protein>
<dbReference type="KEGG" id="cld:CLSPO_c13360"/>
<keyword evidence="1" id="KW-1133">Transmembrane helix</keyword>
<gene>
    <name evidence="2" type="ORF">CLSPO_c13360</name>
    <name evidence="4" type="ORF">CRX47_13135</name>
    <name evidence="3" type="ORF">FDF70_05615</name>
</gene>
<name>A0A7X5P7V3_CLOSG</name>
<dbReference type="RefSeq" id="WP_003495484.1">
    <property type="nucleotide sequence ID" value="NZ_CBCRVC010000025.1"/>
</dbReference>
<evidence type="ECO:0000313" key="7">
    <source>
        <dbReference type="Proteomes" id="UP000486601"/>
    </source>
</evidence>
<dbReference type="EMBL" id="SXCS01000002">
    <property type="protein sequence ID" value="NFR60991.1"/>
    <property type="molecule type" value="Genomic_DNA"/>
</dbReference>
<evidence type="ECO:0000313" key="3">
    <source>
        <dbReference type="EMBL" id="NFR60991.1"/>
    </source>
</evidence>
<accession>A0A7X5P7V3</accession>
<sequence>MNYFKKGLKRAVYGITVGVFVNQLIFAIIALNKGLQGTVEVNMMFNQFIISAILGFGIGAVSIVFDIEYWSLLKQTVVHFIAYACIYFPIAIYGKWMPKRNIARIKFVAFYVIIYIVAWFLWKAYLKKKAMEINKKLELRSK</sequence>
<reference evidence="3 7" key="4">
    <citation type="submission" date="2019-04" db="EMBL/GenBank/DDBJ databases">
        <title>Genome sequencing of Clostridium botulinum Groups I-IV and Clostridium butyricum.</title>
        <authorList>
            <person name="Brunt J."/>
            <person name="Van Vliet A.H.M."/>
            <person name="Stringer S.C."/>
            <person name="Carter A.T."/>
            <person name="Peck M.W."/>
        </authorList>
    </citation>
    <scope>NUCLEOTIDE SEQUENCE [LARGE SCALE GENOMIC DNA]</scope>
    <source>
        <strain evidence="3 7">IFR 18/108</strain>
    </source>
</reference>
<dbReference type="AlphaFoldDB" id="A0A7X5P7V3"/>
<dbReference type="Proteomes" id="UP000486601">
    <property type="component" value="Unassembled WGS sequence"/>
</dbReference>
<evidence type="ECO:0000256" key="1">
    <source>
        <dbReference type="SAM" id="Phobius"/>
    </source>
</evidence>
<evidence type="ECO:0000313" key="5">
    <source>
        <dbReference type="Proteomes" id="UP000033052"/>
    </source>
</evidence>
<evidence type="ECO:0000313" key="2">
    <source>
        <dbReference type="EMBL" id="AKC62056.1"/>
    </source>
</evidence>
<evidence type="ECO:0000313" key="4">
    <source>
        <dbReference type="EMBL" id="PHH00747.1"/>
    </source>
</evidence>
<feature type="transmembrane region" description="Helical" evidence="1">
    <location>
        <begin position="43"/>
        <end position="65"/>
    </location>
</feature>
<evidence type="ECO:0000313" key="6">
    <source>
        <dbReference type="Proteomes" id="UP000223854"/>
    </source>
</evidence>
<reference evidence="2 5" key="2">
    <citation type="journal article" date="2015" name="PLoS ONE">
        <title>A universal mariner transposon system for forward genetic studies in the genus clostridium.</title>
        <authorList>
            <person name="Zhang Y."/>
            <person name="Grosse-Honebrink A."/>
            <person name="Minton N.P."/>
        </authorList>
    </citation>
    <scope>NUCLEOTIDE SEQUENCE [LARGE SCALE GENOMIC DNA]</scope>
    <source>
        <strain evidence="2 5">NCIMB 10696</strain>
    </source>
</reference>
<feature type="transmembrane region" description="Helical" evidence="1">
    <location>
        <begin position="12"/>
        <end position="31"/>
    </location>
</feature>
<dbReference type="Pfam" id="PF11457">
    <property type="entry name" value="DUF3021"/>
    <property type="match status" value="1"/>
</dbReference>
<reference evidence="2" key="1">
    <citation type="submission" date="2014-08" db="EMBL/GenBank/DDBJ databases">
        <authorList>
            <person name="Kubiak A."/>
            <person name="Poehlein A."/>
            <person name="Daniel R."/>
            <person name="Minton N.P."/>
        </authorList>
    </citation>
    <scope>NUCLEOTIDE SEQUENCE</scope>
    <source>
        <strain evidence="2">NCIMB 10696</strain>
    </source>
</reference>
<dbReference type="InterPro" id="IPR021560">
    <property type="entry name" value="DUF3021"/>
</dbReference>
<feature type="transmembrane region" description="Helical" evidence="1">
    <location>
        <begin position="77"/>
        <end position="96"/>
    </location>
</feature>
<reference evidence="4 6" key="3">
    <citation type="submission" date="2017-09" db="EMBL/GenBank/DDBJ databases">
        <title>FDA dAtabase for Regulatory Grade micrObial Sequences (FDA-ARGOS): Supporting development and validation of Infectious Disease Dx tests.</title>
        <authorList>
            <person name="Kerrigan L."/>
            <person name="Long C."/>
            <person name="Tallon L.J."/>
            <person name="Sadzewicz L."/>
            <person name="Ott S."/>
            <person name="Zhao X."/>
            <person name="Nagaraj S."/>
            <person name="Vavikolanu K."/>
            <person name="Aluvathingal J."/>
            <person name="Nadendla S."/>
            <person name="Sichtig H."/>
        </authorList>
    </citation>
    <scope>NUCLEOTIDE SEQUENCE [LARGE SCALE GENOMIC DNA]</scope>
    <source>
        <strain evidence="4 6">FDAARGOS_423</strain>
    </source>
</reference>
<organism evidence="3 7">
    <name type="scientific">Clostridium sporogenes</name>
    <dbReference type="NCBI Taxonomy" id="1509"/>
    <lineage>
        <taxon>Bacteria</taxon>
        <taxon>Bacillati</taxon>
        <taxon>Bacillota</taxon>
        <taxon>Clostridia</taxon>
        <taxon>Eubacteriales</taxon>
        <taxon>Clostridiaceae</taxon>
        <taxon>Clostridium</taxon>
    </lineage>
</organism>
<feature type="transmembrane region" description="Helical" evidence="1">
    <location>
        <begin position="108"/>
        <end position="126"/>
    </location>
</feature>
<keyword evidence="1" id="KW-0812">Transmembrane</keyword>
<proteinExistence type="predicted"/>
<dbReference type="EMBL" id="PDLH01000007">
    <property type="protein sequence ID" value="PHH00747.1"/>
    <property type="molecule type" value="Genomic_DNA"/>
</dbReference>